<dbReference type="AlphaFoldDB" id="A0AA36BTR1"/>
<dbReference type="PRINTS" id="PR00081">
    <property type="entry name" value="GDHRDH"/>
</dbReference>
<evidence type="ECO:0000256" key="4">
    <source>
        <dbReference type="ARBA" id="ARBA00023002"/>
    </source>
</evidence>
<dbReference type="Gene3D" id="3.40.50.720">
    <property type="entry name" value="NAD(P)-binding Rossmann-like Domain"/>
    <property type="match status" value="2"/>
</dbReference>
<dbReference type="GO" id="GO:0004090">
    <property type="term" value="F:carbonyl reductase (NADPH) activity"/>
    <property type="evidence" value="ECO:0007669"/>
    <property type="project" value="TreeGrafter"/>
</dbReference>
<dbReference type="InterPro" id="IPR020904">
    <property type="entry name" value="Sc_DH/Rdtase_CS"/>
</dbReference>
<dbReference type="InterPro" id="IPR051737">
    <property type="entry name" value="L-xylulose/Carbonyl_redctase"/>
</dbReference>
<dbReference type="PRINTS" id="PR00080">
    <property type="entry name" value="SDRFAMILY"/>
</dbReference>
<protein>
    <submittedName>
        <fullName evidence="5">L-xylulose reductase</fullName>
    </submittedName>
</protein>
<keyword evidence="3" id="KW-0521">NADP</keyword>
<reference evidence="5" key="1">
    <citation type="submission" date="2023-08" db="EMBL/GenBank/DDBJ databases">
        <authorList>
            <person name="Alioto T."/>
            <person name="Alioto T."/>
            <person name="Gomez Garrido J."/>
        </authorList>
    </citation>
    <scope>NUCLEOTIDE SEQUENCE</scope>
</reference>
<sequence>MEIKFNGQKALVTGAGRGIGRETAKMLSKCGATTYALSRTEEHLKTLVEEIVVKGMLADKRHGSIVNISSQASLIALKNHGVYSSTKGALDALTRSMALELGPHGIRVNCVNPTVVLTEMGIKFWTDPVRAGPMLDRIPLKKFAEVEDVVHSIIFLLSDKANSTTGSLHMVDGGTLCC</sequence>
<dbReference type="Pfam" id="PF13561">
    <property type="entry name" value="adh_short_C2"/>
    <property type="match status" value="1"/>
</dbReference>
<dbReference type="Proteomes" id="UP001162480">
    <property type="component" value="Chromosome 24"/>
</dbReference>
<dbReference type="SUPFAM" id="SSF51735">
    <property type="entry name" value="NAD(P)-binding Rossmann-fold domains"/>
    <property type="match status" value="1"/>
</dbReference>
<name>A0AA36BTR1_OCTVU</name>
<evidence type="ECO:0000256" key="1">
    <source>
        <dbReference type="ARBA" id="ARBA00006484"/>
    </source>
</evidence>
<comment type="subunit">
    <text evidence="2">Homotetramer.</text>
</comment>
<dbReference type="GO" id="GO:0006006">
    <property type="term" value="P:glucose metabolic process"/>
    <property type="evidence" value="ECO:0007669"/>
    <property type="project" value="TreeGrafter"/>
</dbReference>
<dbReference type="InterPro" id="IPR036291">
    <property type="entry name" value="NAD(P)-bd_dom_sf"/>
</dbReference>
<dbReference type="InterPro" id="IPR002347">
    <property type="entry name" value="SDR_fam"/>
</dbReference>
<evidence type="ECO:0000313" key="5">
    <source>
        <dbReference type="EMBL" id="CAI9739889.1"/>
    </source>
</evidence>
<dbReference type="PANTHER" id="PTHR44252">
    <property type="entry name" value="D-ERYTHRULOSE REDUCTASE"/>
    <property type="match status" value="1"/>
</dbReference>
<dbReference type="EMBL" id="OX597837">
    <property type="protein sequence ID" value="CAI9739889.1"/>
    <property type="molecule type" value="Genomic_DNA"/>
</dbReference>
<comment type="similarity">
    <text evidence="1">Belongs to the short-chain dehydrogenases/reductases (SDR) family.</text>
</comment>
<evidence type="ECO:0000256" key="3">
    <source>
        <dbReference type="ARBA" id="ARBA00022857"/>
    </source>
</evidence>
<dbReference type="PANTHER" id="PTHR44252:SF3">
    <property type="entry name" value="D-ERYTHRULOSE REDUCTASE-RELATED"/>
    <property type="match status" value="1"/>
</dbReference>
<accession>A0AA36BTR1</accession>
<organism evidence="5 6">
    <name type="scientific">Octopus vulgaris</name>
    <name type="common">Common octopus</name>
    <dbReference type="NCBI Taxonomy" id="6645"/>
    <lineage>
        <taxon>Eukaryota</taxon>
        <taxon>Metazoa</taxon>
        <taxon>Spiralia</taxon>
        <taxon>Lophotrochozoa</taxon>
        <taxon>Mollusca</taxon>
        <taxon>Cephalopoda</taxon>
        <taxon>Coleoidea</taxon>
        <taxon>Octopodiformes</taxon>
        <taxon>Octopoda</taxon>
        <taxon>Incirrata</taxon>
        <taxon>Octopodidae</taxon>
        <taxon>Octopus</taxon>
    </lineage>
</organism>
<proteinExistence type="inferred from homology"/>
<evidence type="ECO:0000256" key="2">
    <source>
        <dbReference type="ARBA" id="ARBA00011881"/>
    </source>
</evidence>
<dbReference type="GO" id="GO:0050038">
    <property type="term" value="F:L-xylulose reductase (NADPH) activity"/>
    <property type="evidence" value="ECO:0007669"/>
    <property type="project" value="TreeGrafter"/>
</dbReference>
<keyword evidence="6" id="KW-1185">Reference proteome</keyword>
<keyword evidence="4" id="KW-0560">Oxidoreductase</keyword>
<dbReference type="PROSITE" id="PS00061">
    <property type="entry name" value="ADH_SHORT"/>
    <property type="match status" value="1"/>
</dbReference>
<dbReference type="GO" id="GO:0005997">
    <property type="term" value="P:xylulose metabolic process"/>
    <property type="evidence" value="ECO:0007669"/>
    <property type="project" value="TreeGrafter"/>
</dbReference>
<evidence type="ECO:0000313" key="6">
    <source>
        <dbReference type="Proteomes" id="UP001162480"/>
    </source>
</evidence>
<gene>
    <name evidence="5" type="ORF">OCTVUL_1B002476</name>
</gene>
<dbReference type="Pfam" id="PF00106">
    <property type="entry name" value="adh_short"/>
    <property type="match status" value="1"/>
</dbReference>